<dbReference type="PANTHER" id="PTHR38790:SF4">
    <property type="entry name" value="2EXR DOMAIN-CONTAINING PROTEIN"/>
    <property type="match status" value="1"/>
</dbReference>
<accession>A0A9P4W634</accession>
<sequence length="219" mass="25234">MAITNRAREEGVRNCGKQMRRVSDQPIKGHSIQARKVRTERTKRNAEASPLLRLPGEIRNMIYSYVFTDLTMAIRMAPKGARNNRHPGIELLHTCRKIRRETKLFPSRLSISLFADAKLNISSLRKYKYVAAITTLRLSTWKCWAGGWDDTHVFRLALGLAFDFLTELPRINRLEVFVFAPKPTYLALARVAPESQQSRLEENFCGRQLDVVTERRYAA</sequence>
<evidence type="ECO:0000313" key="2">
    <source>
        <dbReference type="Proteomes" id="UP000801428"/>
    </source>
</evidence>
<comment type="caution">
    <text evidence="1">The sequence shown here is derived from an EMBL/GenBank/DDBJ whole genome shotgun (WGS) entry which is preliminary data.</text>
</comment>
<gene>
    <name evidence="1" type="ORF">E8E13_007351</name>
</gene>
<dbReference type="Proteomes" id="UP000801428">
    <property type="component" value="Unassembled WGS sequence"/>
</dbReference>
<dbReference type="AlphaFoldDB" id="A0A9P4W634"/>
<proteinExistence type="predicted"/>
<dbReference type="OrthoDB" id="3793866at2759"/>
<evidence type="ECO:0000313" key="1">
    <source>
        <dbReference type="EMBL" id="KAF3001409.1"/>
    </source>
</evidence>
<organism evidence="1 2">
    <name type="scientific">Curvularia kusanoi</name>
    <name type="common">Cochliobolus kusanoi</name>
    <dbReference type="NCBI Taxonomy" id="90978"/>
    <lineage>
        <taxon>Eukaryota</taxon>
        <taxon>Fungi</taxon>
        <taxon>Dikarya</taxon>
        <taxon>Ascomycota</taxon>
        <taxon>Pezizomycotina</taxon>
        <taxon>Dothideomycetes</taxon>
        <taxon>Pleosporomycetidae</taxon>
        <taxon>Pleosporales</taxon>
        <taxon>Pleosporineae</taxon>
        <taxon>Pleosporaceae</taxon>
        <taxon>Curvularia</taxon>
    </lineage>
</organism>
<keyword evidence="2" id="KW-1185">Reference proteome</keyword>
<dbReference type="PANTHER" id="PTHR38790">
    <property type="entry name" value="2EXR DOMAIN-CONTAINING PROTEIN-RELATED"/>
    <property type="match status" value="1"/>
</dbReference>
<dbReference type="EMBL" id="SWKU01000013">
    <property type="protein sequence ID" value="KAF3001409.1"/>
    <property type="molecule type" value="Genomic_DNA"/>
</dbReference>
<reference evidence="1" key="1">
    <citation type="submission" date="2019-04" db="EMBL/GenBank/DDBJ databases">
        <title>Sequencing of skin fungus with MAO and IRED activity.</title>
        <authorList>
            <person name="Marsaioli A.J."/>
            <person name="Bonatto J.M.C."/>
            <person name="Reis Junior O."/>
        </authorList>
    </citation>
    <scope>NUCLEOTIDE SEQUENCE</scope>
    <source>
        <strain evidence="1">30M1</strain>
    </source>
</reference>
<name>A0A9P4W634_CURKU</name>
<protein>
    <submittedName>
        <fullName evidence="1">Uncharacterized protein</fullName>
    </submittedName>
</protein>